<dbReference type="PANTHER" id="PTHR43157:SF31">
    <property type="entry name" value="PHOSPHATIDYLINOSITOL-GLYCAN BIOSYNTHESIS CLASS F PROTEIN"/>
    <property type="match status" value="1"/>
</dbReference>
<dbReference type="PRINTS" id="PR00081">
    <property type="entry name" value="GDHRDH"/>
</dbReference>
<dbReference type="InterPro" id="IPR002347">
    <property type="entry name" value="SDR_fam"/>
</dbReference>
<dbReference type="CDD" id="cd05327">
    <property type="entry name" value="retinol-DH_like_SDR_c_like"/>
    <property type="match status" value="1"/>
</dbReference>
<dbReference type="RefSeq" id="WP_236031773.1">
    <property type="nucleotide sequence ID" value="NZ_BNJF01000004.1"/>
</dbReference>
<dbReference type="InterPro" id="IPR036291">
    <property type="entry name" value="NAD(P)-bd_dom_sf"/>
</dbReference>
<sequence>MVKTTMQGKVCLVTGCSSGIGKVTARELATMGATVVMVCRNRSKGEAAQAEIKKASGNAQVDLLVADLSELSQVRRVANEFKQRYTQLHVLVNNAGGIHSERKVTTDGLEFTFATNYLAPFLLTQLLLDVLKASAPARIVNVSSLAHTQGKVDFADLQGTQRYSFGKAYGQSKLAQIYFTYELASRLEGTTITVNALHPGVIASNFNDGLKGIAHVIGGAIYCVVGKNVERGAQTTLYLATSPAVEKVSGKYFSNCKQTQSSRLSYDVAIRQQLWKISEALIHQNELRKLIPEK</sequence>
<dbReference type="GO" id="GO:0016491">
    <property type="term" value="F:oxidoreductase activity"/>
    <property type="evidence" value="ECO:0007669"/>
    <property type="project" value="UniProtKB-KW"/>
</dbReference>
<gene>
    <name evidence="3" type="ORF">KSX_72640</name>
</gene>
<comment type="caution">
    <text evidence="3">The sequence shown here is derived from an EMBL/GenBank/DDBJ whole genome shotgun (WGS) entry which is preliminary data.</text>
</comment>
<accession>A0A8J3I5M7</accession>
<reference evidence="3" key="1">
    <citation type="submission" date="2020-10" db="EMBL/GenBank/DDBJ databases">
        <title>Taxonomic study of unclassified bacteria belonging to the class Ktedonobacteria.</title>
        <authorList>
            <person name="Yabe S."/>
            <person name="Wang C.M."/>
            <person name="Zheng Y."/>
            <person name="Sakai Y."/>
            <person name="Cavaletti L."/>
            <person name="Monciardini P."/>
            <person name="Donadio S."/>
        </authorList>
    </citation>
    <scope>NUCLEOTIDE SEQUENCE</scope>
    <source>
        <strain evidence="3">SOSP1-1</strain>
    </source>
</reference>
<dbReference type="Proteomes" id="UP000612362">
    <property type="component" value="Unassembled WGS sequence"/>
</dbReference>
<dbReference type="PRINTS" id="PR00080">
    <property type="entry name" value="SDRFAMILY"/>
</dbReference>
<evidence type="ECO:0000256" key="2">
    <source>
        <dbReference type="RuleBase" id="RU000363"/>
    </source>
</evidence>
<keyword evidence="1" id="KW-0560">Oxidoreductase</keyword>
<comment type="similarity">
    <text evidence="2">Belongs to the short-chain dehydrogenases/reductases (SDR) family.</text>
</comment>
<name>A0A8J3I5M7_9CHLR</name>
<dbReference type="AlphaFoldDB" id="A0A8J3I5M7"/>
<dbReference type="SUPFAM" id="SSF51735">
    <property type="entry name" value="NAD(P)-binding Rossmann-fold domains"/>
    <property type="match status" value="1"/>
</dbReference>
<dbReference type="EMBL" id="BNJF01000004">
    <property type="protein sequence ID" value="GHO49101.1"/>
    <property type="molecule type" value="Genomic_DNA"/>
</dbReference>
<evidence type="ECO:0000313" key="4">
    <source>
        <dbReference type="Proteomes" id="UP000612362"/>
    </source>
</evidence>
<proteinExistence type="inferred from homology"/>
<dbReference type="Pfam" id="PF00106">
    <property type="entry name" value="adh_short"/>
    <property type="match status" value="1"/>
</dbReference>
<protein>
    <submittedName>
        <fullName evidence="3">Short-chain dehydrogenase</fullName>
    </submittedName>
</protein>
<evidence type="ECO:0000256" key="1">
    <source>
        <dbReference type="ARBA" id="ARBA00023002"/>
    </source>
</evidence>
<organism evidence="3 4">
    <name type="scientific">Ktedonospora formicarum</name>
    <dbReference type="NCBI Taxonomy" id="2778364"/>
    <lineage>
        <taxon>Bacteria</taxon>
        <taxon>Bacillati</taxon>
        <taxon>Chloroflexota</taxon>
        <taxon>Ktedonobacteria</taxon>
        <taxon>Ktedonobacterales</taxon>
        <taxon>Ktedonobacteraceae</taxon>
        <taxon>Ktedonospora</taxon>
    </lineage>
</organism>
<dbReference type="PANTHER" id="PTHR43157">
    <property type="entry name" value="PHOSPHATIDYLINOSITOL-GLYCAN BIOSYNTHESIS CLASS F PROTEIN-RELATED"/>
    <property type="match status" value="1"/>
</dbReference>
<keyword evidence="4" id="KW-1185">Reference proteome</keyword>
<evidence type="ECO:0000313" key="3">
    <source>
        <dbReference type="EMBL" id="GHO49101.1"/>
    </source>
</evidence>
<dbReference type="Gene3D" id="3.40.50.720">
    <property type="entry name" value="NAD(P)-binding Rossmann-like Domain"/>
    <property type="match status" value="1"/>
</dbReference>